<dbReference type="PIRSF" id="PIRSF034303">
    <property type="entry name" value="DUF1694"/>
    <property type="match status" value="1"/>
</dbReference>
<dbReference type="Pfam" id="PF07997">
    <property type="entry name" value="DUF1694"/>
    <property type="match status" value="1"/>
</dbReference>
<comment type="caution">
    <text evidence="1">The sequence shown here is derived from an EMBL/GenBank/DDBJ whole genome shotgun (WGS) entry which is preliminary data.</text>
</comment>
<dbReference type="EMBL" id="BMFR01000012">
    <property type="protein sequence ID" value="GGG80908.1"/>
    <property type="molecule type" value="Genomic_DNA"/>
</dbReference>
<name>A0A917HK99_9BACI</name>
<dbReference type="Gene3D" id="3.30.1330.30">
    <property type="match status" value="1"/>
</dbReference>
<gene>
    <name evidence="1" type="primary">yueI</name>
    <name evidence="1" type="ORF">GCM10011398_27880</name>
</gene>
<reference evidence="1" key="1">
    <citation type="journal article" date="2014" name="Int. J. Syst. Evol. Microbiol.">
        <title>Complete genome sequence of Corynebacterium casei LMG S-19264T (=DSM 44701T), isolated from a smear-ripened cheese.</title>
        <authorList>
            <consortium name="US DOE Joint Genome Institute (JGI-PGF)"/>
            <person name="Walter F."/>
            <person name="Albersmeier A."/>
            <person name="Kalinowski J."/>
            <person name="Ruckert C."/>
        </authorList>
    </citation>
    <scope>NUCLEOTIDE SEQUENCE</scope>
    <source>
        <strain evidence="1">CGMCC 1.12754</strain>
    </source>
</reference>
<dbReference type="RefSeq" id="WP_188455989.1">
    <property type="nucleotide sequence ID" value="NZ_BMFR01000012.1"/>
</dbReference>
<evidence type="ECO:0000313" key="2">
    <source>
        <dbReference type="Proteomes" id="UP000622860"/>
    </source>
</evidence>
<reference evidence="1" key="2">
    <citation type="submission" date="2020-09" db="EMBL/GenBank/DDBJ databases">
        <authorList>
            <person name="Sun Q."/>
            <person name="Zhou Y."/>
        </authorList>
    </citation>
    <scope>NUCLEOTIDE SEQUENCE</scope>
    <source>
        <strain evidence="1">CGMCC 1.12754</strain>
    </source>
</reference>
<keyword evidence="2" id="KW-1185">Reference proteome</keyword>
<accession>A0A917HK99</accession>
<dbReference type="InterPro" id="IPR012543">
    <property type="entry name" value="DUF1694"/>
</dbReference>
<dbReference type="SUPFAM" id="SSF160515">
    <property type="entry name" value="YueI-like"/>
    <property type="match status" value="1"/>
</dbReference>
<dbReference type="Proteomes" id="UP000622860">
    <property type="component" value="Unassembled WGS sequence"/>
</dbReference>
<dbReference type="InterPro" id="IPR029064">
    <property type="entry name" value="Ribosomal_eL30-like_sf"/>
</dbReference>
<dbReference type="AlphaFoldDB" id="A0A917HK99"/>
<sequence>MAKKNAEDYLNEGIYGKRLPKQGERNKFLGTLRERIVIALTKGQVMSDKGLQALEKAMNEHRDARLLFNGHVAYRFLNEEKTLANKYNIPYTIITNEDSETDIGAVLTYDHAVDLETIYMEEEKLEDTAEKTDEETDSFLSKVKKWFSS</sequence>
<protein>
    <recommendedName>
        <fullName evidence="3">DUF1694 domain-containing protein</fullName>
    </recommendedName>
</protein>
<evidence type="ECO:0008006" key="3">
    <source>
        <dbReference type="Google" id="ProtNLM"/>
    </source>
</evidence>
<evidence type="ECO:0000313" key="1">
    <source>
        <dbReference type="EMBL" id="GGG80908.1"/>
    </source>
</evidence>
<organism evidence="1 2">
    <name type="scientific">Virgibacillus oceani</name>
    <dbReference type="NCBI Taxonomy" id="1479511"/>
    <lineage>
        <taxon>Bacteria</taxon>
        <taxon>Bacillati</taxon>
        <taxon>Bacillota</taxon>
        <taxon>Bacilli</taxon>
        <taxon>Bacillales</taxon>
        <taxon>Bacillaceae</taxon>
        <taxon>Virgibacillus</taxon>
    </lineage>
</organism>
<proteinExistence type="predicted"/>